<dbReference type="Pfam" id="PF19535">
    <property type="entry name" value="DUF6060"/>
    <property type="match status" value="1"/>
</dbReference>
<evidence type="ECO:0000256" key="1">
    <source>
        <dbReference type="SAM" id="SignalP"/>
    </source>
</evidence>
<dbReference type="OrthoDB" id="3507521at2759"/>
<gene>
    <name evidence="2" type="ORF">ACLA_087640</name>
</gene>
<feature type="chain" id="PRO_5002633192" evidence="1">
    <location>
        <begin position="22"/>
        <end position="226"/>
    </location>
</feature>
<organism evidence="2 3">
    <name type="scientific">Aspergillus clavatus (strain ATCC 1007 / CBS 513.65 / DSM 816 / NCTC 3887 / NRRL 1 / QM 1276 / 107)</name>
    <dbReference type="NCBI Taxonomy" id="344612"/>
    <lineage>
        <taxon>Eukaryota</taxon>
        <taxon>Fungi</taxon>
        <taxon>Dikarya</taxon>
        <taxon>Ascomycota</taxon>
        <taxon>Pezizomycotina</taxon>
        <taxon>Eurotiomycetes</taxon>
        <taxon>Eurotiomycetidae</taxon>
        <taxon>Eurotiales</taxon>
        <taxon>Aspergillaceae</taxon>
        <taxon>Aspergillus</taxon>
        <taxon>Aspergillus subgen. Fumigati</taxon>
    </lineage>
</organism>
<dbReference type="AlphaFoldDB" id="A1CUS1"/>
<dbReference type="GeneID" id="4699919"/>
<dbReference type="HOGENOM" id="CLU_1180567_0_0_1"/>
<evidence type="ECO:0000313" key="2">
    <source>
        <dbReference type="EMBL" id="EAW07058.1"/>
    </source>
</evidence>
<reference evidence="2 3" key="1">
    <citation type="journal article" date="2008" name="PLoS Genet.">
        <title>Genomic islands in the pathogenic filamentous fungus Aspergillus fumigatus.</title>
        <authorList>
            <person name="Fedorova N.D."/>
            <person name="Khaldi N."/>
            <person name="Joardar V.S."/>
            <person name="Maiti R."/>
            <person name="Amedeo P."/>
            <person name="Anderson M.J."/>
            <person name="Crabtree J."/>
            <person name="Silva J.C."/>
            <person name="Badger J.H."/>
            <person name="Albarraq A."/>
            <person name="Angiuoli S."/>
            <person name="Bussey H."/>
            <person name="Bowyer P."/>
            <person name="Cotty P.J."/>
            <person name="Dyer P.S."/>
            <person name="Egan A."/>
            <person name="Galens K."/>
            <person name="Fraser-Liggett C.M."/>
            <person name="Haas B.J."/>
            <person name="Inman J.M."/>
            <person name="Kent R."/>
            <person name="Lemieux S."/>
            <person name="Malavazi I."/>
            <person name="Orvis J."/>
            <person name="Roemer T."/>
            <person name="Ronning C.M."/>
            <person name="Sundaram J.P."/>
            <person name="Sutton G."/>
            <person name="Turner G."/>
            <person name="Venter J.C."/>
            <person name="White O.R."/>
            <person name="Whitty B.R."/>
            <person name="Youngman P."/>
            <person name="Wolfe K.H."/>
            <person name="Goldman G.H."/>
            <person name="Wortman J.R."/>
            <person name="Jiang B."/>
            <person name="Denning D.W."/>
            <person name="Nierman W.C."/>
        </authorList>
    </citation>
    <scope>NUCLEOTIDE SEQUENCE [LARGE SCALE GENOMIC DNA]</scope>
    <source>
        <strain evidence="3">ATCC 1007 / CBS 513.65 / DSM 816 / NCTC 3887 / NRRL 1</strain>
    </source>
</reference>
<evidence type="ECO:0000313" key="3">
    <source>
        <dbReference type="Proteomes" id="UP000006701"/>
    </source>
</evidence>
<feature type="signal peptide" evidence="1">
    <location>
        <begin position="1"/>
        <end position="21"/>
    </location>
</feature>
<keyword evidence="3" id="KW-1185">Reference proteome</keyword>
<dbReference type="KEGG" id="act:ACLA_087640"/>
<name>A1CUS1_ASPCL</name>
<dbReference type="RefSeq" id="XP_001268484.1">
    <property type="nucleotide sequence ID" value="XM_001268483.1"/>
</dbReference>
<dbReference type="EMBL" id="DS027060">
    <property type="protein sequence ID" value="EAW07058.1"/>
    <property type="molecule type" value="Genomic_DNA"/>
</dbReference>
<keyword evidence="1" id="KW-0732">Signal</keyword>
<dbReference type="OMA" id="NCTIFDW"/>
<accession>A1CUS1</accession>
<dbReference type="InterPro" id="IPR045702">
    <property type="entry name" value="DUF6060"/>
</dbReference>
<dbReference type="VEuPathDB" id="FungiDB:ACLA_087640"/>
<sequence length="226" mass="24469">MVPSILFNSVLLLAVSIPSLAQTSDTTGGNCTIFDWDHKAPYLREYPPMRVSGAKTCPQQNDKNSNMTCALTASGDELFPALKNVTGLHNGYWPSMVEAAVDKASYLAPAFNDSVIVSIDQTRILQPGQSGYLNLTALMFCYTGALSNCTGALENGTGVEFCAPVWQHKYIISGRWQVVNISKDEVSKYPDPYANEVKDPGESAAPRLEQAGWMVVLGITLGTILL</sequence>
<protein>
    <submittedName>
        <fullName evidence="2">Uncharacterized protein</fullName>
    </submittedName>
</protein>
<proteinExistence type="predicted"/>
<dbReference type="Proteomes" id="UP000006701">
    <property type="component" value="Unassembled WGS sequence"/>
</dbReference>